<dbReference type="EMBL" id="RCHU02000011">
    <property type="protein sequence ID" value="KAL3576085.1"/>
    <property type="molecule type" value="Genomic_DNA"/>
</dbReference>
<dbReference type="Proteomes" id="UP000309997">
    <property type="component" value="Unassembled WGS sequence"/>
</dbReference>
<reference evidence="1 2" key="1">
    <citation type="journal article" date="2024" name="Plant Biotechnol. J.">
        <title>Genome and CRISPR/Cas9 system of a widespread forest tree (Populus alba) in the world.</title>
        <authorList>
            <person name="Liu Y.J."/>
            <person name="Jiang P.F."/>
            <person name="Han X.M."/>
            <person name="Li X.Y."/>
            <person name="Wang H.M."/>
            <person name="Wang Y.J."/>
            <person name="Wang X.X."/>
            <person name="Zeng Q.Y."/>
        </authorList>
    </citation>
    <scope>NUCLEOTIDE SEQUENCE [LARGE SCALE GENOMIC DNA]</scope>
    <source>
        <strain evidence="2">cv. PAL-ZL1</strain>
    </source>
</reference>
<comment type="caution">
    <text evidence="1">The sequence shown here is derived from an EMBL/GenBank/DDBJ whole genome shotgun (WGS) entry which is preliminary data.</text>
</comment>
<keyword evidence="2" id="KW-1185">Reference proteome</keyword>
<sequence>MNFSPRHPHEQASVLGPEVFNRLEWEKLVAVALEELTALMTGVEGADSCVTVAIIKIGTSCFQMVARLLPCMALCSGSGSS</sequence>
<gene>
    <name evidence="1" type="ORF">D5086_021368</name>
</gene>
<organism evidence="1 2">
    <name type="scientific">Populus alba</name>
    <name type="common">White poplar</name>
    <dbReference type="NCBI Taxonomy" id="43335"/>
    <lineage>
        <taxon>Eukaryota</taxon>
        <taxon>Viridiplantae</taxon>
        <taxon>Streptophyta</taxon>
        <taxon>Embryophyta</taxon>
        <taxon>Tracheophyta</taxon>
        <taxon>Spermatophyta</taxon>
        <taxon>Magnoliopsida</taxon>
        <taxon>eudicotyledons</taxon>
        <taxon>Gunneridae</taxon>
        <taxon>Pentapetalae</taxon>
        <taxon>rosids</taxon>
        <taxon>fabids</taxon>
        <taxon>Malpighiales</taxon>
        <taxon>Salicaceae</taxon>
        <taxon>Saliceae</taxon>
        <taxon>Populus</taxon>
    </lineage>
</organism>
<accession>A0ACC4BCI3</accession>
<proteinExistence type="predicted"/>
<protein>
    <submittedName>
        <fullName evidence="1">Uncharacterized protein</fullName>
    </submittedName>
</protein>
<evidence type="ECO:0000313" key="1">
    <source>
        <dbReference type="EMBL" id="KAL3576085.1"/>
    </source>
</evidence>
<evidence type="ECO:0000313" key="2">
    <source>
        <dbReference type="Proteomes" id="UP000309997"/>
    </source>
</evidence>
<name>A0ACC4BCI3_POPAL</name>